<gene>
    <name evidence="2" type="primary">Tulp2_0</name>
    <name evidence="2" type="ORF">CM83_36923</name>
</gene>
<feature type="compositionally biased region" description="Basic and acidic residues" evidence="1">
    <location>
        <begin position="186"/>
        <end position="198"/>
    </location>
</feature>
<feature type="region of interest" description="Disordered" evidence="1">
    <location>
        <begin position="440"/>
        <end position="464"/>
    </location>
</feature>
<evidence type="ECO:0000256" key="1">
    <source>
        <dbReference type="SAM" id="MobiDB-lite"/>
    </source>
</evidence>
<evidence type="ECO:0000313" key="2">
    <source>
        <dbReference type="EMBL" id="JAG04982.1"/>
    </source>
</evidence>
<name>A0A0A9W963_LYGHE</name>
<feature type="compositionally biased region" description="Pro residues" evidence="1">
    <location>
        <begin position="449"/>
        <end position="458"/>
    </location>
</feature>
<dbReference type="EMBL" id="GBHO01038622">
    <property type="protein sequence ID" value="JAG04982.1"/>
    <property type="molecule type" value="Transcribed_RNA"/>
</dbReference>
<sequence>MSLMGLILKDMNPCFLSSDAHTPMSPMRTTQTNIGLQLVKEDASSERYGVSKEQYGGVGPKYFKDPRYLNAPRTMWHVRTGVHGDIPPIVSPHNRDLIVMNNKTMFASPVTEVGADVYDLWCKQFENRRARKVERSLFPRSIVWELEYIKNENHKVMLAALERERQAFEEKKMRKRDQANQNQIDQDAKKIGQKREVDACETAPPFWWDDASGRPIQPGPEPQTGDFLYTTNPSDVAVETPDVVREMELDSSQGYIPGEIYKGAKVPVQVKKKDCPIAQWSPRGVDFQKTFDHSQVQGNLNGSKFETPAAGNSSLSRDRSGGQTLFEDSAHLNCCQPLGCQCHNELVHRHLGRVATSTPLRPVIPHEKEEAAEVTAGGCMSVSGICGCESFKQGQRVKINKPKLIEHDFPGSEIKYTPYGEQERQDELFKVGVPFRTQAAKWMDANKDPLPPRPPPKQTSPWRE</sequence>
<protein>
    <submittedName>
        <fullName evidence="2">Tubby-related protein 2</fullName>
    </submittedName>
</protein>
<feature type="compositionally biased region" description="Polar residues" evidence="1">
    <location>
        <begin position="297"/>
        <end position="315"/>
    </location>
</feature>
<feature type="compositionally biased region" description="Basic and acidic residues" evidence="1">
    <location>
        <begin position="169"/>
        <end position="178"/>
    </location>
</feature>
<dbReference type="AlphaFoldDB" id="A0A0A9W963"/>
<feature type="region of interest" description="Disordered" evidence="1">
    <location>
        <begin position="297"/>
        <end position="322"/>
    </location>
</feature>
<accession>A0A0A9W963</accession>
<organism evidence="2">
    <name type="scientific">Lygus hesperus</name>
    <name type="common">Western plant bug</name>
    <dbReference type="NCBI Taxonomy" id="30085"/>
    <lineage>
        <taxon>Eukaryota</taxon>
        <taxon>Metazoa</taxon>
        <taxon>Ecdysozoa</taxon>
        <taxon>Arthropoda</taxon>
        <taxon>Hexapoda</taxon>
        <taxon>Insecta</taxon>
        <taxon>Pterygota</taxon>
        <taxon>Neoptera</taxon>
        <taxon>Paraneoptera</taxon>
        <taxon>Hemiptera</taxon>
        <taxon>Heteroptera</taxon>
        <taxon>Panheteroptera</taxon>
        <taxon>Cimicomorpha</taxon>
        <taxon>Miridae</taxon>
        <taxon>Mirini</taxon>
        <taxon>Lygus</taxon>
    </lineage>
</organism>
<reference evidence="2" key="1">
    <citation type="journal article" date="2014" name="PLoS ONE">
        <title>Transcriptome-Based Identification of ABC Transporters in the Western Tarnished Plant Bug Lygus hesperus.</title>
        <authorList>
            <person name="Hull J.J."/>
            <person name="Chaney K."/>
            <person name="Geib S.M."/>
            <person name="Fabrick J.A."/>
            <person name="Brent C.S."/>
            <person name="Walsh D."/>
            <person name="Lavine L.C."/>
        </authorList>
    </citation>
    <scope>NUCLEOTIDE SEQUENCE</scope>
</reference>
<reference evidence="2" key="2">
    <citation type="submission" date="2014-07" db="EMBL/GenBank/DDBJ databases">
        <authorList>
            <person name="Hull J."/>
        </authorList>
    </citation>
    <scope>NUCLEOTIDE SEQUENCE</scope>
</reference>
<proteinExistence type="predicted"/>
<feature type="region of interest" description="Disordered" evidence="1">
    <location>
        <begin position="169"/>
        <end position="227"/>
    </location>
</feature>